<evidence type="ECO:0000313" key="3">
    <source>
        <dbReference type="Proteomes" id="UP001165205"/>
    </source>
</evidence>
<gene>
    <name evidence="2" type="ORF">Aory04_001307300</name>
</gene>
<dbReference type="AlphaFoldDB" id="A0AAN4YVG1"/>
<sequence>MTAGSGPFIDEAGLGQEDVRGGDALFGEFVPEDCKLLEVTEADIVVRGERCESVAVVRFRESDDIHGVAYATTKLPRRTLGVGTETTLKPLMDVMNAWDEPILTALLRPRSTRDGCQWVTVESSTPIPYFLRTMFQHEGKPHTSLPRTSQCITHYSLGGMSSMGMMYFVLLVLLVQCEECASRRWGDECPREELSIPLGSAIHQSLAPS</sequence>
<dbReference type="Proteomes" id="UP001165205">
    <property type="component" value="Unassembled WGS sequence"/>
</dbReference>
<protein>
    <submittedName>
        <fullName evidence="2">Unnamed protein product</fullName>
    </submittedName>
</protein>
<organism evidence="2 3">
    <name type="scientific">Aspergillus oryzae</name>
    <name type="common">Yellow koji mold</name>
    <dbReference type="NCBI Taxonomy" id="5062"/>
    <lineage>
        <taxon>Eukaryota</taxon>
        <taxon>Fungi</taxon>
        <taxon>Dikarya</taxon>
        <taxon>Ascomycota</taxon>
        <taxon>Pezizomycotina</taxon>
        <taxon>Eurotiomycetes</taxon>
        <taxon>Eurotiomycetidae</taxon>
        <taxon>Eurotiales</taxon>
        <taxon>Aspergillaceae</taxon>
        <taxon>Aspergillus</taxon>
        <taxon>Aspergillus subgen. Circumdati</taxon>
    </lineage>
</organism>
<name>A0AAN4YVG1_ASPOZ</name>
<accession>A0AAN4YVG1</accession>
<dbReference type="EMBL" id="BSYA01000297">
    <property type="protein sequence ID" value="GMG38352.1"/>
    <property type="molecule type" value="Genomic_DNA"/>
</dbReference>
<keyword evidence="1" id="KW-0472">Membrane</keyword>
<keyword evidence="1" id="KW-0812">Transmembrane</keyword>
<evidence type="ECO:0000256" key="1">
    <source>
        <dbReference type="SAM" id="Phobius"/>
    </source>
</evidence>
<reference evidence="2" key="1">
    <citation type="submission" date="2023-04" db="EMBL/GenBank/DDBJ databases">
        <title>Aspergillus oryzae NBRC 4228.</title>
        <authorList>
            <person name="Ichikawa N."/>
            <person name="Sato H."/>
            <person name="Tonouchi N."/>
        </authorList>
    </citation>
    <scope>NUCLEOTIDE SEQUENCE</scope>
    <source>
        <strain evidence="2">NBRC 4228</strain>
    </source>
</reference>
<evidence type="ECO:0000313" key="2">
    <source>
        <dbReference type="EMBL" id="GMG38352.1"/>
    </source>
</evidence>
<feature type="transmembrane region" description="Helical" evidence="1">
    <location>
        <begin position="155"/>
        <end position="175"/>
    </location>
</feature>
<keyword evidence="1" id="KW-1133">Transmembrane helix</keyword>
<proteinExistence type="predicted"/>
<comment type="caution">
    <text evidence="2">The sequence shown here is derived from an EMBL/GenBank/DDBJ whole genome shotgun (WGS) entry which is preliminary data.</text>
</comment>